<gene>
    <name evidence="2" type="ORF">OBBRIDRAFT_795862</name>
</gene>
<sequence>MGETLDFGFDPAIPDADVDVTDGDSTREGGSASPYEASYAHSREGNIEKGMVRNVSLPSDEVQIPATSCSLLADGIDLKNADTTGRSNHGSADN</sequence>
<accession>A0A8E2DH62</accession>
<dbReference type="AlphaFoldDB" id="A0A8E2DH62"/>
<evidence type="ECO:0000313" key="3">
    <source>
        <dbReference type="Proteomes" id="UP000250043"/>
    </source>
</evidence>
<reference evidence="2 3" key="1">
    <citation type="submission" date="2016-07" db="EMBL/GenBank/DDBJ databases">
        <title>Draft genome of the white-rot fungus Obba rivulosa 3A-2.</title>
        <authorList>
            <consortium name="DOE Joint Genome Institute"/>
            <person name="Miettinen O."/>
            <person name="Riley R."/>
            <person name="Acob R."/>
            <person name="Barry K."/>
            <person name="Cullen D."/>
            <person name="De Vries R."/>
            <person name="Hainaut M."/>
            <person name="Hatakka A."/>
            <person name="Henrissat B."/>
            <person name="Hilden K."/>
            <person name="Kuo R."/>
            <person name="Labutti K."/>
            <person name="Lipzen A."/>
            <person name="Makela M.R."/>
            <person name="Sandor L."/>
            <person name="Spatafora J.W."/>
            <person name="Grigoriev I.V."/>
            <person name="Hibbett D.S."/>
        </authorList>
    </citation>
    <scope>NUCLEOTIDE SEQUENCE [LARGE SCALE GENOMIC DNA]</scope>
    <source>
        <strain evidence="2 3">3A-2</strain>
    </source>
</reference>
<evidence type="ECO:0000256" key="1">
    <source>
        <dbReference type="SAM" id="MobiDB-lite"/>
    </source>
</evidence>
<dbReference type="EMBL" id="KV722472">
    <property type="protein sequence ID" value="OCH87820.1"/>
    <property type="molecule type" value="Genomic_DNA"/>
</dbReference>
<feature type="non-terminal residue" evidence="2">
    <location>
        <position position="94"/>
    </location>
</feature>
<proteinExistence type="predicted"/>
<name>A0A8E2DH62_9APHY</name>
<protein>
    <submittedName>
        <fullName evidence="2">Uncharacterized protein</fullName>
    </submittedName>
</protein>
<feature type="region of interest" description="Disordered" evidence="1">
    <location>
        <begin position="1"/>
        <end position="44"/>
    </location>
</feature>
<organism evidence="2 3">
    <name type="scientific">Obba rivulosa</name>
    <dbReference type="NCBI Taxonomy" id="1052685"/>
    <lineage>
        <taxon>Eukaryota</taxon>
        <taxon>Fungi</taxon>
        <taxon>Dikarya</taxon>
        <taxon>Basidiomycota</taxon>
        <taxon>Agaricomycotina</taxon>
        <taxon>Agaricomycetes</taxon>
        <taxon>Polyporales</taxon>
        <taxon>Gelatoporiaceae</taxon>
        <taxon>Obba</taxon>
    </lineage>
</organism>
<dbReference type="Proteomes" id="UP000250043">
    <property type="component" value="Unassembled WGS sequence"/>
</dbReference>
<keyword evidence="3" id="KW-1185">Reference proteome</keyword>
<evidence type="ECO:0000313" key="2">
    <source>
        <dbReference type="EMBL" id="OCH87820.1"/>
    </source>
</evidence>